<dbReference type="InterPro" id="IPR050577">
    <property type="entry name" value="MAPR/NEUFC/NENF-like"/>
</dbReference>
<evidence type="ECO:0000256" key="1">
    <source>
        <dbReference type="ARBA" id="ARBA00038357"/>
    </source>
</evidence>
<protein>
    <recommendedName>
        <fullName evidence="4">Cytochrome b5 heme-binding domain-containing protein</fullName>
    </recommendedName>
</protein>
<feature type="domain" description="Cytochrome b5 heme-binding" evidence="4">
    <location>
        <begin position="111"/>
        <end position="189"/>
    </location>
</feature>
<dbReference type="Proteomes" id="UP001316803">
    <property type="component" value="Unassembled WGS sequence"/>
</dbReference>
<dbReference type="SMART" id="SM01117">
    <property type="entry name" value="Cyt-b5"/>
    <property type="match status" value="1"/>
</dbReference>
<evidence type="ECO:0000313" key="5">
    <source>
        <dbReference type="EMBL" id="KAK5951481.1"/>
    </source>
</evidence>
<keyword evidence="3" id="KW-0812">Transmembrane</keyword>
<dbReference type="Gene3D" id="3.10.120.10">
    <property type="entry name" value="Cytochrome b5-like heme/steroid binding domain"/>
    <property type="match status" value="1"/>
</dbReference>
<comment type="similarity">
    <text evidence="1">Belongs to the cytochrome b5 family. MAPR subfamily.</text>
</comment>
<dbReference type="PANTHER" id="PTHR10281:SF76">
    <property type="entry name" value="CALCUTTA CUP-RELATED"/>
    <property type="match status" value="1"/>
</dbReference>
<evidence type="ECO:0000256" key="3">
    <source>
        <dbReference type="SAM" id="Phobius"/>
    </source>
</evidence>
<feature type="transmembrane region" description="Helical" evidence="3">
    <location>
        <begin position="62"/>
        <end position="80"/>
    </location>
</feature>
<dbReference type="SUPFAM" id="SSF55856">
    <property type="entry name" value="Cytochrome b5-like heme/steroid binding domain"/>
    <property type="match status" value="1"/>
</dbReference>
<keyword evidence="3" id="KW-0472">Membrane</keyword>
<dbReference type="PANTHER" id="PTHR10281">
    <property type="entry name" value="MEMBRANE-ASSOCIATED PROGESTERONE RECEPTOR COMPONENT-RELATED"/>
    <property type="match status" value="1"/>
</dbReference>
<dbReference type="FunFam" id="3.10.120.10:FF:000018">
    <property type="entry name" value="Heme/steroid binding domain protein, putative"/>
    <property type="match status" value="1"/>
</dbReference>
<proteinExistence type="inferred from homology"/>
<sequence>MVQQSTFADEFEDDVYMTAKSKEMPSDLRQRKPEQQDAASTKVSTEVEIEDKSSPVISVLDIFRVLFAVIGVTVVASYYVTSGESYIFGLPRPWFTKPAELKQYFQGPVYLAPAELAKYDGSDPILPIYLAVNGTIFDVSAGAHTYGPGGSYHAFAGHDASRAFVTGCFMEDRTSDLRGAEEIYIPIEDPDEEISSGERKTRAERERRVAKKKVQDEVDKWVKFYTNSKKYFKVGEVIGVGNEPVGPAPTLCAQAQKGRPKRKNMTKRESAPGKPVQ</sequence>
<evidence type="ECO:0000259" key="4">
    <source>
        <dbReference type="SMART" id="SM01117"/>
    </source>
</evidence>
<keyword evidence="3" id="KW-1133">Transmembrane helix</keyword>
<feature type="region of interest" description="Disordered" evidence="2">
    <location>
        <begin position="242"/>
        <end position="277"/>
    </location>
</feature>
<dbReference type="GO" id="GO:0016020">
    <property type="term" value="C:membrane"/>
    <property type="evidence" value="ECO:0007669"/>
    <property type="project" value="TreeGrafter"/>
</dbReference>
<dbReference type="Pfam" id="PF00173">
    <property type="entry name" value="Cyt-b5"/>
    <property type="match status" value="1"/>
</dbReference>
<organism evidence="5 6">
    <name type="scientific">Knufia fluminis</name>
    <dbReference type="NCBI Taxonomy" id="191047"/>
    <lineage>
        <taxon>Eukaryota</taxon>
        <taxon>Fungi</taxon>
        <taxon>Dikarya</taxon>
        <taxon>Ascomycota</taxon>
        <taxon>Pezizomycotina</taxon>
        <taxon>Eurotiomycetes</taxon>
        <taxon>Chaetothyriomycetidae</taxon>
        <taxon>Chaetothyriales</taxon>
        <taxon>Trichomeriaceae</taxon>
        <taxon>Knufia</taxon>
    </lineage>
</organism>
<evidence type="ECO:0000256" key="2">
    <source>
        <dbReference type="SAM" id="MobiDB-lite"/>
    </source>
</evidence>
<evidence type="ECO:0000313" key="6">
    <source>
        <dbReference type="Proteomes" id="UP001316803"/>
    </source>
</evidence>
<feature type="compositionally biased region" description="Basic and acidic residues" evidence="2">
    <location>
        <begin position="22"/>
        <end position="35"/>
    </location>
</feature>
<comment type="caution">
    <text evidence="5">The sequence shown here is derived from an EMBL/GenBank/DDBJ whole genome shotgun (WGS) entry which is preliminary data.</text>
</comment>
<reference evidence="5 6" key="1">
    <citation type="submission" date="2022-12" db="EMBL/GenBank/DDBJ databases">
        <title>Genomic features and morphological characterization of a novel Knufia sp. strain isolated from spacecraft assembly facility.</title>
        <authorList>
            <person name="Teixeira M."/>
            <person name="Chander A.M."/>
            <person name="Stajich J.E."/>
            <person name="Venkateswaran K."/>
        </authorList>
    </citation>
    <scope>NUCLEOTIDE SEQUENCE [LARGE SCALE GENOMIC DNA]</scope>
    <source>
        <strain evidence="5 6">FJI-L2-BK-P2</strain>
    </source>
</reference>
<accession>A0AAN8EPY3</accession>
<dbReference type="InterPro" id="IPR036400">
    <property type="entry name" value="Cyt_B5-like_heme/steroid_sf"/>
</dbReference>
<feature type="region of interest" description="Disordered" evidence="2">
    <location>
        <begin position="22"/>
        <end position="43"/>
    </location>
</feature>
<dbReference type="EMBL" id="JAKLMC020000020">
    <property type="protein sequence ID" value="KAK5951481.1"/>
    <property type="molecule type" value="Genomic_DNA"/>
</dbReference>
<dbReference type="InterPro" id="IPR001199">
    <property type="entry name" value="Cyt_B5-like_heme/steroid-bd"/>
</dbReference>
<dbReference type="AlphaFoldDB" id="A0AAN8EPY3"/>
<gene>
    <name evidence="5" type="ORF">OHC33_007537</name>
</gene>
<dbReference type="GO" id="GO:0012505">
    <property type="term" value="C:endomembrane system"/>
    <property type="evidence" value="ECO:0007669"/>
    <property type="project" value="TreeGrafter"/>
</dbReference>
<keyword evidence="6" id="KW-1185">Reference proteome</keyword>
<name>A0AAN8EPY3_9EURO</name>